<evidence type="ECO:0000313" key="5">
    <source>
        <dbReference type="Proteomes" id="UP000504617"/>
    </source>
</evidence>
<evidence type="ECO:0000256" key="3">
    <source>
        <dbReference type="ARBA" id="ARBA00023315"/>
    </source>
</evidence>
<dbReference type="PANTHER" id="PTHR10545">
    <property type="entry name" value="DIAMINE N-ACETYLTRANSFERASE"/>
    <property type="match status" value="1"/>
</dbReference>
<dbReference type="OrthoDB" id="7305308at2759"/>
<gene>
    <name evidence="6" type="primary">LOC106537813</name>
</gene>
<dbReference type="InterPro" id="IPR051016">
    <property type="entry name" value="Diverse_Substrate_AcTransf"/>
</dbReference>
<proteinExistence type="inferred from homology"/>
<evidence type="ECO:0000259" key="4">
    <source>
        <dbReference type="PROSITE" id="PS51186"/>
    </source>
</evidence>
<dbReference type="KEGG" id="tsr:106537813"/>
<feature type="domain" description="N-acetyltransferase" evidence="4">
    <location>
        <begin position="1"/>
        <end position="105"/>
    </location>
</feature>
<dbReference type="Pfam" id="PF00583">
    <property type="entry name" value="Acetyltransf_1"/>
    <property type="match status" value="1"/>
</dbReference>
<dbReference type="CDD" id="cd04301">
    <property type="entry name" value="NAT_SF"/>
    <property type="match status" value="1"/>
</dbReference>
<keyword evidence="2" id="KW-0808">Transferase</keyword>
<dbReference type="PANTHER" id="PTHR10545:SF51">
    <property type="entry name" value="THIALYSINE N-EPSILON-ACETYLTRANSFERASE"/>
    <property type="match status" value="1"/>
</dbReference>
<dbReference type="RefSeq" id="XP_013907551.1">
    <property type="nucleotide sequence ID" value="XM_014052076.1"/>
</dbReference>
<keyword evidence="3" id="KW-0012">Acyltransferase</keyword>
<dbReference type="GeneID" id="106537813"/>
<dbReference type="Proteomes" id="UP000504617">
    <property type="component" value="Unplaced"/>
</dbReference>
<dbReference type="InterPro" id="IPR000182">
    <property type="entry name" value="GNAT_dom"/>
</dbReference>
<protein>
    <submittedName>
        <fullName evidence="6">Diamine acetyltransferase 2-like</fullName>
    </submittedName>
</protein>
<comment type="similarity">
    <text evidence="1">Belongs to the acetyltransferase family.</text>
</comment>
<dbReference type="AlphaFoldDB" id="A0A6I9WZK0"/>
<keyword evidence="5" id="KW-1185">Reference proteome</keyword>
<evidence type="ECO:0000256" key="1">
    <source>
        <dbReference type="ARBA" id="ARBA00008694"/>
    </source>
</evidence>
<evidence type="ECO:0000256" key="2">
    <source>
        <dbReference type="ARBA" id="ARBA00022679"/>
    </source>
</evidence>
<accession>A0A6I9WZK0</accession>
<dbReference type="SUPFAM" id="SSF55729">
    <property type="entry name" value="Acyl-CoA N-acyltransferases (Nat)"/>
    <property type="match status" value="1"/>
</dbReference>
<dbReference type="PROSITE" id="PS51186">
    <property type="entry name" value="GNAT"/>
    <property type="match status" value="1"/>
</dbReference>
<reference evidence="6" key="1">
    <citation type="submission" date="2025-08" db="UniProtKB">
        <authorList>
            <consortium name="RefSeq"/>
        </authorList>
    </citation>
    <scope>IDENTIFICATION</scope>
    <source>
        <tissue evidence="6">Skeletal muscle</tissue>
    </source>
</reference>
<organism evidence="5 6">
    <name type="scientific">Thamnophis sirtalis</name>
    <dbReference type="NCBI Taxonomy" id="35019"/>
    <lineage>
        <taxon>Eukaryota</taxon>
        <taxon>Metazoa</taxon>
        <taxon>Chordata</taxon>
        <taxon>Craniata</taxon>
        <taxon>Vertebrata</taxon>
        <taxon>Euteleostomi</taxon>
        <taxon>Lepidosauria</taxon>
        <taxon>Squamata</taxon>
        <taxon>Bifurcata</taxon>
        <taxon>Unidentata</taxon>
        <taxon>Episquamata</taxon>
        <taxon>Toxicofera</taxon>
        <taxon>Serpentes</taxon>
        <taxon>Colubroidea</taxon>
        <taxon>Colubridae</taxon>
        <taxon>Natricinae</taxon>
        <taxon>Thamnophis</taxon>
    </lineage>
</organism>
<evidence type="ECO:0000313" key="6">
    <source>
        <dbReference type="RefSeq" id="XP_013907551.1"/>
    </source>
</evidence>
<dbReference type="Gene3D" id="3.40.630.30">
    <property type="match status" value="1"/>
</dbReference>
<dbReference type="GO" id="GO:0008080">
    <property type="term" value="F:N-acetyltransferase activity"/>
    <property type="evidence" value="ECO:0007669"/>
    <property type="project" value="TreeGrafter"/>
</dbReference>
<name>A0A6I9WZK0_9SAUR</name>
<sequence>METPRIACAQKGHPIGYVLYYKGYCINHGKLVYLENIYVAPEFRDKGIGKQLLAKLAEVALAAGCTKMKLTTMESNQRAKKLYLGLGAQDTTESTAWHCMEFNEEGLRRLVQGGRAS</sequence>
<dbReference type="InterPro" id="IPR016181">
    <property type="entry name" value="Acyl_CoA_acyltransferase"/>
</dbReference>